<dbReference type="AlphaFoldDB" id="A0A1T5FKE9"/>
<reference evidence="1 2" key="1">
    <citation type="submission" date="2017-02" db="EMBL/GenBank/DDBJ databases">
        <authorList>
            <person name="Peterson S.W."/>
        </authorList>
    </citation>
    <scope>NUCLEOTIDE SEQUENCE [LARGE SCALE GENOMIC DNA]</scope>
    <source>
        <strain evidence="1 2">DSM 9653</strain>
    </source>
</reference>
<name>A0A1T5FKE9_9HYPH</name>
<evidence type="ECO:0000313" key="2">
    <source>
        <dbReference type="Proteomes" id="UP000190130"/>
    </source>
</evidence>
<proteinExistence type="predicted"/>
<gene>
    <name evidence="1" type="ORF">SAMN05660750_03300</name>
</gene>
<protein>
    <recommendedName>
        <fullName evidence="3">DUF551 domain-containing protein</fullName>
    </recommendedName>
</protein>
<dbReference type="EMBL" id="FUYX01000009">
    <property type="protein sequence ID" value="SKB96653.1"/>
    <property type="molecule type" value="Genomic_DNA"/>
</dbReference>
<dbReference type="Proteomes" id="UP000190130">
    <property type="component" value="Unassembled WGS sequence"/>
</dbReference>
<organism evidence="1 2">
    <name type="scientific">Bosea thiooxidans</name>
    <dbReference type="NCBI Taxonomy" id="53254"/>
    <lineage>
        <taxon>Bacteria</taxon>
        <taxon>Pseudomonadati</taxon>
        <taxon>Pseudomonadota</taxon>
        <taxon>Alphaproteobacteria</taxon>
        <taxon>Hyphomicrobiales</taxon>
        <taxon>Boseaceae</taxon>
        <taxon>Bosea</taxon>
    </lineage>
</organism>
<accession>A0A1T5FKE9</accession>
<evidence type="ECO:0008006" key="3">
    <source>
        <dbReference type="Google" id="ProtNLM"/>
    </source>
</evidence>
<evidence type="ECO:0000313" key="1">
    <source>
        <dbReference type="EMBL" id="SKB96653.1"/>
    </source>
</evidence>
<sequence length="84" mass="9413">MSDWAQIRSAPKDGRDIEVLTSGGFEMKARWESRGFINEAGEDCGAWVASEEGKHPPCWSEGACWESNEDEMPSDPPIMWRPSP</sequence>